<dbReference type="CDD" id="cd00063">
    <property type="entry name" value="FN3"/>
    <property type="match status" value="2"/>
</dbReference>
<keyword evidence="2" id="KW-0677">Repeat</keyword>
<dbReference type="NCBIfam" id="TIGR04183">
    <property type="entry name" value="Por_Secre_tail"/>
    <property type="match status" value="1"/>
</dbReference>
<keyword evidence="1 3" id="KW-0732">Signal</keyword>
<dbReference type="PROSITE" id="PS50853">
    <property type="entry name" value="FN3"/>
    <property type="match status" value="2"/>
</dbReference>
<dbReference type="InterPro" id="IPR026444">
    <property type="entry name" value="Secre_tail"/>
</dbReference>
<feature type="signal peptide" evidence="3">
    <location>
        <begin position="1"/>
        <end position="36"/>
    </location>
</feature>
<dbReference type="RefSeq" id="WP_147462072.1">
    <property type="nucleotide sequence ID" value="NZ_RBXB01000003.1"/>
</dbReference>
<dbReference type="Pfam" id="PF18962">
    <property type="entry name" value="Por_Secre_tail"/>
    <property type="match status" value="1"/>
</dbReference>
<dbReference type="Proteomes" id="UP000272428">
    <property type="component" value="Unassembled WGS sequence"/>
</dbReference>
<feature type="domain" description="Fibronectin type-III" evidence="4">
    <location>
        <begin position="278"/>
        <end position="371"/>
    </location>
</feature>
<evidence type="ECO:0000256" key="3">
    <source>
        <dbReference type="SAM" id="SignalP"/>
    </source>
</evidence>
<comment type="caution">
    <text evidence="5">The sequence shown here is derived from an EMBL/GenBank/DDBJ whole genome shotgun (WGS) entry which is preliminary data.</text>
</comment>
<dbReference type="PANTHER" id="PTHR46708">
    <property type="entry name" value="TENASCIN"/>
    <property type="match status" value="1"/>
</dbReference>
<feature type="domain" description="Fibronectin type-III" evidence="4">
    <location>
        <begin position="374"/>
        <end position="467"/>
    </location>
</feature>
<dbReference type="EMBL" id="RBXB01000003">
    <property type="protein sequence ID" value="RKS96824.1"/>
    <property type="molecule type" value="Genomic_DNA"/>
</dbReference>
<name>A0A495SC08_9FLAO</name>
<proteinExistence type="predicted"/>
<dbReference type="SUPFAM" id="SSF49785">
    <property type="entry name" value="Galactose-binding domain-like"/>
    <property type="match status" value="1"/>
</dbReference>
<dbReference type="InterPro" id="IPR036116">
    <property type="entry name" value="FN3_sf"/>
</dbReference>
<dbReference type="AlphaFoldDB" id="A0A495SC08"/>
<dbReference type="SMART" id="SM00060">
    <property type="entry name" value="FN3"/>
    <property type="match status" value="2"/>
</dbReference>
<reference evidence="5 6" key="1">
    <citation type="submission" date="2018-10" db="EMBL/GenBank/DDBJ databases">
        <title>Genomic Encyclopedia of Archaeal and Bacterial Type Strains, Phase II (KMG-II): from individual species to whole genera.</title>
        <authorList>
            <person name="Goeker M."/>
        </authorList>
    </citation>
    <scope>NUCLEOTIDE SEQUENCE [LARGE SCALE GENOMIC DNA]</scope>
    <source>
        <strain evidence="5 6">DSM 14219</strain>
    </source>
</reference>
<dbReference type="OrthoDB" id="881122at2"/>
<dbReference type="InterPro" id="IPR003961">
    <property type="entry name" value="FN3_dom"/>
</dbReference>
<sequence length="710" mass="75458">MKHFYNLSKCIKNKSYLKKAILGLAFLFGTHQSADAQVNAYSFAQSTGSYAPASGTAAVLGTATDNTTSTNLNSNVYPVTLPFNFVFNGTSYSSLNVSSNGFVTFGTTAPSTTTTSPISSTTTYEGAISIFGRDISSFFNVNGISGSIVWETIGTAPNREIVIEWKNFRPNNATAVTTVYSFSFQIRLQETSNVIKMVYDAGTYLAGSTAISGTLQVGLRGATTADFNNRLNASTLEFINSTPGTTSSSTQNMNTVNAIPGMPTAGLTYTWTPPNCWTPSGVNITNITTNSATVNWIAPSIAPGSYEVYYSTSNTAPTASTPPTVQNITGLSTPIDPLQPLTTYYVWVRSSCGTSEKSTWTNVTNFTTHPTCWTPSGVNITNITTNSATVNWTAPSVTPASYEVYYSTSNTAPTASTTPTVQNIPGLSSPIGPLQSSTPYYVWVRSSCGTSDKSTWTSVASFTTQCDAITGAYFEGFEGYPAVSNGSTGGVLPICWTNLGTANGGHISNSTSSTITGTNTLYLWTSGARIAYVALPPMNTLQSGNYRLKFDAKASVTAGGILQIGYLDTTNTFVELTTFSVATTATVYPFSFDIPVLPAGVTQLAIKNPGTPANSLSIDNVSYELKNLATSEIAEKNKLKIYPNPFSDVINISDVEKVKSIAVLEASGRVLKVIGQASSSINLSDLKQGVYILNVTYKDNTISSHKIIKK</sequence>
<organism evidence="5 6">
    <name type="scientific">Chryseobacterium defluvii</name>
    <dbReference type="NCBI Taxonomy" id="160396"/>
    <lineage>
        <taxon>Bacteria</taxon>
        <taxon>Pseudomonadati</taxon>
        <taxon>Bacteroidota</taxon>
        <taxon>Flavobacteriia</taxon>
        <taxon>Flavobacteriales</taxon>
        <taxon>Weeksellaceae</taxon>
        <taxon>Chryseobacterium group</taxon>
        <taxon>Chryseobacterium</taxon>
    </lineage>
</organism>
<feature type="chain" id="PRO_5019832335" evidence="3">
    <location>
        <begin position="37"/>
        <end position="710"/>
    </location>
</feature>
<evidence type="ECO:0000256" key="1">
    <source>
        <dbReference type="ARBA" id="ARBA00022729"/>
    </source>
</evidence>
<dbReference type="InterPro" id="IPR050991">
    <property type="entry name" value="ECM_Regulatory_Proteins"/>
</dbReference>
<accession>A0A495SC08</accession>
<gene>
    <name evidence="5" type="ORF">BCF58_3259</name>
</gene>
<keyword evidence="6" id="KW-1185">Reference proteome</keyword>
<dbReference type="Gene3D" id="2.60.40.10">
    <property type="entry name" value="Immunoglobulins"/>
    <property type="match status" value="2"/>
</dbReference>
<evidence type="ECO:0000256" key="2">
    <source>
        <dbReference type="ARBA" id="ARBA00022737"/>
    </source>
</evidence>
<dbReference type="InterPro" id="IPR013783">
    <property type="entry name" value="Ig-like_fold"/>
</dbReference>
<dbReference type="SUPFAM" id="SSF49265">
    <property type="entry name" value="Fibronectin type III"/>
    <property type="match status" value="1"/>
</dbReference>
<dbReference type="InterPro" id="IPR008979">
    <property type="entry name" value="Galactose-bd-like_sf"/>
</dbReference>
<dbReference type="Pfam" id="PF00041">
    <property type="entry name" value="fn3"/>
    <property type="match status" value="2"/>
</dbReference>
<evidence type="ECO:0000259" key="4">
    <source>
        <dbReference type="PROSITE" id="PS50853"/>
    </source>
</evidence>
<evidence type="ECO:0000313" key="5">
    <source>
        <dbReference type="EMBL" id="RKS96824.1"/>
    </source>
</evidence>
<dbReference type="PANTHER" id="PTHR46708:SF2">
    <property type="entry name" value="FIBRONECTIN TYPE-III DOMAIN-CONTAINING PROTEIN"/>
    <property type="match status" value="1"/>
</dbReference>
<protein>
    <submittedName>
        <fullName evidence="5">Putative secreted protein (Por secretion system target)</fullName>
    </submittedName>
</protein>
<evidence type="ECO:0000313" key="6">
    <source>
        <dbReference type="Proteomes" id="UP000272428"/>
    </source>
</evidence>